<dbReference type="Proteomes" id="UP000078390">
    <property type="component" value="Unassembled WGS sequence"/>
</dbReference>
<comment type="caution">
    <text evidence="1">The sequence shown here is derived from an EMBL/GenBank/DDBJ whole genome shotgun (WGS) entry which is preliminary data.</text>
</comment>
<proteinExistence type="predicted"/>
<name>A0A179D5B3_9BACT</name>
<keyword evidence="2" id="KW-1185">Reference proteome</keyword>
<dbReference type="RefSeq" id="WP_068668921.1">
    <property type="nucleotide sequence ID" value="NZ_LWLG01000002.1"/>
</dbReference>
<sequence>MRALALFSRRKVGVKLGELDSRIQTFQPHSVFKIRIKLLIPVARSAIDQNFRPILGEDQVLLEAWNLRINKKLLDADIPLPRKDRAEFSLHIRERWLP</sequence>
<gene>
    <name evidence="1" type="ORF">TDIS_0467</name>
</gene>
<dbReference type="EMBL" id="LWLG01000002">
    <property type="protein sequence ID" value="OAQ21247.1"/>
    <property type="molecule type" value="Genomic_DNA"/>
</dbReference>
<reference evidence="1 2" key="1">
    <citation type="submission" date="2016-04" db="EMBL/GenBank/DDBJ databases">
        <title>Genome analysis of Thermosulfurimonas dismutans, the first thermophilic sulfur-disproportionating bacterium of the phylum Thermodesulfobacteria.</title>
        <authorList>
            <person name="Mardanov A.V."/>
            <person name="Beletsky A.V."/>
            <person name="Kadnikov V.V."/>
            <person name="Slobodkin A.I."/>
            <person name="Ravin N.V."/>
        </authorList>
    </citation>
    <scope>NUCLEOTIDE SEQUENCE [LARGE SCALE GENOMIC DNA]</scope>
    <source>
        <strain evidence="1 2">S95</strain>
    </source>
</reference>
<organism evidence="1 2">
    <name type="scientific">Thermosulfurimonas dismutans</name>
    <dbReference type="NCBI Taxonomy" id="999894"/>
    <lineage>
        <taxon>Bacteria</taxon>
        <taxon>Pseudomonadati</taxon>
        <taxon>Thermodesulfobacteriota</taxon>
        <taxon>Thermodesulfobacteria</taxon>
        <taxon>Thermodesulfobacteriales</taxon>
        <taxon>Thermodesulfobacteriaceae</taxon>
        <taxon>Thermosulfurimonas</taxon>
    </lineage>
</organism>
<dbReference type="STRING" id="999894.TDIS_0467"/>
<protein>
    <submittedName>
        <fullName evidence="1">Uncharacterized protein</fullName>
    </submittedName>
</protein>
<evidence type="ECO:0000313" key="2">
    <source>
        <dbReference type="Proteomes" id="UP000078390"/>
    </source>
</evidence>
<dbReference type="AlphaFoldDB" id="A0A179D5B3"/>
<accession>A0A179D5B3</accession>
<evidence type="ECO:0000313" key="1">
    <source>
        <dbReference type="EMBL" id="OAQ21247.1"/>
    </source>
</evidence>